<protein>
    <submittedName>
        <fullName evidence="1">Uncharacterized protein</fullName>
    </submittedName>
</protein>
<proteinExistence type="predicted"/>
<reference evidence="1" key="1">
    <citation type="submission" date="2018-11" db="EMBL/GenBank/DDBJ databases">
        <authorList>
            <consortium name="Pathogen Informatics"/>
        </authorList>
    </citation>
    <scope>NUCLEOTIDE SEQUENCE</scope>
</reference>
<sequence>MLNSCPGSKCLLFDDFAEPSSLPRQYAKLSLTLLYSNLLLMKFLWLITPDIHPDPFSFDRLIRLGPPIQISRMVP</sequence>
<organism evidence="1 2">
    <name type="scientific">Protopolystoma xenopodis</name>
    <dbReference type="NCBI Taxonomy" id="117903"/>
    <lineage>
        <taxon>Eukaryota</taxon>
        <taxon>Metazoa</taxon>
        <taxon>Spiralia</taxon>
        <taxon>Lophotrochozoa</taxon>
        <taxon>Platyhelminthes</taxon>
        <taxon>Monogenea</taxon>
        <taxon>Polyopisthocotylea</taxon>
        <taxon>Polystomatidea</taxon>
        <taxon>Polystomatidae</taxon>
        <taxon>Protopolystoma</taxon>
    </lineage>
</organism>
<keyword evidence="2" id="KW-1185">Reference proteome</keyword>
<name>A0A448WBW1_9PLAT</name>
<gene>
    <name evidence="1" type="ORF">PXEA_LOCUS1458</name>
</gene>
<dbReference type="EMBL" id="CAAALY010002959">
    <property type="protein sequence ID" value="VEL08018.1"/>
    <property type="molecule type" value="Genomic_DNA"/>
</dbReference>
<accession>A0A448WBW1</accession>
<dbReference type="Proteomes" id="UP000784294">
    <property type="component" value="Unassembled WGS sequence"/>
</dbReference>
<comment type="caution">
    <text evidence="1">The sequence shown here is derived from an EMBL/GenBank/DDBJ whole genome shotgun (WGS) entry which is preliminary data.</text>
</comment>
<evidence type="ECO:0000313" key="1">
    <source>
        <dbReference type="EMBL" id="VEL08018.1"/>
    </source>
</evidence>
<dbReference type="AlphaFoldDB" id="A0A448WBW1"/>
<evidence type="ECO:0000313" key="2">
    <source>
        <dbReference type="Proteomes" id="UP000784294"/>
    </source>
</evidence>